<evidence type="ECO:0000313" key="12">
    <source>
        <dbReference type="Proteomes" id="UP000278807"/>
    </source>
</evidence>
<dbReference type="InterPro" id="IPR007233">
    <property type="entry name" value="TRAPPC"/>
</dbReference>
<dbReference type="GO" id="GO:0006888">
    <property type="term" value="P:endoplasmic reticulum to Golgi vesicle-mediated transport"/>
    <property type="evidence" value="ECO:0007669"/>
    <property type="project" value="UniProtKB-UniRule"/>
</dbReference>
<comment type="function">
    <text evidence="7">Core component of the TRAPP complexes which has a function of guanine nucleotide exchange factor activity for Rab1 GTPase. Plays a role in vesicular transport from endoplasmic reticulum to Golgi and autophagy. May play a role in dendrite postsynaptic membrane trafficking.</text>
</comment>
<evidence type="ECO:0000256" key="7">
    <source>
        <dbReference type="ARBA" id="ARBA00046052"/>
    </source>
</evidence>
<feature type="region of interest" description="Disordered" evidence="10">
    <location>
        <begin position="128"/>
        <end position="148"/>
    </location>
</feature>
<dbReference type="Proteomes" id="UP000278807">
    <property type="component" value="Unassembled WGS sequence"/>
</dbReference>
<dbReference type="GO" id="GO:0005794">
    <property type="term" value="C:Golgi apparatus"/>
    <property type="evidence" value="ECO:0007669"/>
    <property type="project" value="UniProtKB-SubCell"/>
</dbReference>
<evidence type="ECO:0000256" key="2">
    <source>
        <dbReference type="ARBA" id="ARBA00022448"/>
    </source>
</evidence>
<sequence>MSVLSVYVVSESGSLQMYYDRSNPPVEIVETYNFPLSFVFENVDGRISVVFGATNEVKLGYCVLAVNGVNANGTVLEDNRDILELFKNPANFPITLRLGSPRLSPNDRITIASMFQAIHHMARVITPTPANSESGHSKSQVATEPSGIQTIETPETRIHCYESITGTKFILVTDSKIPSTARDALKLVYEAYTDYVLKNPFYSPNQPFNFEFFNSRLKKICDQVENGIYNYV</sequence>
<evidence type="ECO:0000256" key="3">
    <source>
        <dbReference type="ARBA" id="ARBA00022824"/>
    </source>
</evidence>
<keyword evidence="2 9" id="KW-0813">Transport</keyword>
<protein>
    <recommendedName>
        <fullName evidence="9">Trafficking protein particle complex subunit</fullName>
    </recommendedName>
</protein>
<organism evidence="13">
    <name type="scientific">Rodentolepis nana</name>
    <name type="common">Dwarf tapeworm</name>
    <name type="synonym">Hymenolepis nana</name>
    <dbReference type="NCBI Taxonomy" id="102285"/>
    <lineage>
        <taxon>Eukaryota</taxon>
        <taxon>Metazoa</taxon>
        <taxon>Spiralia</taxon>
        <taxon>Lophotrochozoa</taxon>
        <taxon>Platyhelminthes</taxon>
        <taxon>Cestoda</taxon>
        <taxon>Eucestoda</taxon>
        <taxon>Cyclophyllidea</taxon>
        <taxon>Hymenolepididae</taxon>
        <taxon>Rodentolepis</taxon>
    </lineage>
</organism>
<reference evidence="13" key="1">
    <citation type="submission" date="2017-02" db="UniProtKB">
        <authorList>
            <consortium name="WormBaseParasite"/>
        </authorList>
    </citation>
    <scope>IDENTIFICATION</scope>
</reference>
<dbReference type="Gene3D" id="3.30.450.70">
    <property type="match status" value="1"/>
</dbReference>
<keyword evidence="3 9" id="KW-0256">Endoplasmic reticulum</keyword>
<dbReference type="PANTHER" id="PTHR23249:SF15">
    <property type="entry name" value="TRAFFICKING PROTEIN PARTICLE COMPLEX SUBUNIT 4"/>
    <property type="match status" value="1"/>
</dbReference>
<dbReference type="EMBL" id="UZAE01001741">
    <property type="protein sequence ID" value="VDN98997.1"/>
    <property type="molecule type" value="Genomic_DNA"/>
</dbReference>
<keyword evidence="5 9" id="KW-0333">Golgi apparatus</keyword>
<evidence type="ECO:0000256" key="9">
    <source>
        <dbReference type="RuleBase" id="RU366065"/>
    </source>
</evidence>
<comment type="subunit">
    <text evidence="8">Component of the multisubunit TRAPP (transport protein particle) complex, which includes at least TRAPPC2, TRAPPC2L, TRAPPC3, TRAPPC3L, TRAPPC4, TRAPPC5, TRAPPC8, TRAPPC9, TRAPPC10, TRAPPC11 and TRAPPC12. Interacts with SDC2.</text>
</comment>
<evidence type="ECO:0000256" key="10">
    <source>
        <dbReference type="SAM" id="MobiDB-lite"/>
    </source>
</evidence>
<evidence type="ECO:0000256" key="8">
    <source>
        <dbReference type="ARBA" id="ARBA00046941"/>
    </source>
</evidence>
<dbReference type="GO" id="GO:0005783">
    <property type="term" value="C:endoplasmic reticulum"/>
    <property type="evidence" value="ECO:0007669"/>
    <property type="project" value="UniProtKB-SubCell"/>
</dbReference>
<comment type="similarity">
    <text evidence="6">Belongs to the TRAPP small subunits family. TRAPPC4 subfamily.</text>
</comment>
<dbReference type="GO" id="GO:0030008">
    <property type="term" value="C:TRAPP complex"/>
    <property type="evidence" value="ECO:0007669"/>
    <property type="project" value="UniProtKB-UniRule"/>
</dbReference>
<proteinExistence type="inferred from homology"/>
<keyword evidence="4 9" id="KW-0931">ER-Golgi transport</keyword>
<dbReference type="STRING" id="102285.A0A0R3T7V1"/>
<comment type="subunit">
    <text evidence="9">Part of the multisubunit transport protein particle (TRAPP) complex.</text>
</comment>
<reference evidence="11 12" key="2">
    <citation type="submission" date="2018-11" db="EMBL/GenBank/DDBJ databases">
        <authorList>
            <consortium name="Pathogen Informatics"/>
        </authorList>
    </citation>
    <scope>NUCLEOTIDE SEQUENCE [LARGE SCALE GENOMIC DNA]</scope>
</reference>
<dbReference type="Pfam" id="PF04099">
    <property type="entry name" value="Sybindin"/>
    <property type="match status" value="1"/>
</dbReference>
<comment type="subcellular location">
    <subcellularLocation>
        <location evidence="9">Endoplasmic reticulum</location>
    </subcellularLocation>
    <subcellularLocation>
        <location evidence="9">Golgi apparatus</location>
        <location evidence="9">cis-Golgi network</location>
    </subcellularLocation>
    <subcellularLocation>
        <location evidence="1">Golgi apparatus</location>
    </subcellularLocation>
</comment>
<evidence type="ECO:0000313" key="11">
    <source>
        <dbReference type="EMBL" id="VDN98997.1"/>
    </source>
</evidence>
<dbReference type="PANTHER" id="PTHR23249">
    <property type="entry name" value="TRAFFICKING PROTEIN PARTICLE COMPLEX SUBUNIT"/>
    <property type="match status" value="1"/>
</dbReference>
<dbReference type="SUPFAM" id="SSF64356">
    <property type="entry name" value="SNARE-like"/>
    <property type="match status" value="1"/>
</dbReference>
<evidence type="ECO:0000256" key="5">
    <source>
        <dbReference type="ARBA" id="ARBA00023034"/>
    </source>
</evidence>
<dbReference type="SMART" id="SM01399">
    <property type="entry name" value="Sybindin"/>
    <property type="match status" value="1"/>
</dbReference>
<dbReference type="InterPro" id="IPR011012">
    <property type="entry name" value="Longin-like_dom_sf"/>
</dbReference>
<evidence type="ECO:0000313" key="13">
    <source>
        <dbReference type="WBParaSite" id="HNAJ_0000313901-mRNA-1"/>
    </source>
</evidence>
<accession>A0A0R3T7V1</accession>
<evidence type="ECO:0000256" key="6">
    <source>
        <dbReference type="ARBA" id="ARBA00038179"/>
    </source>
</evidence>
<evidence type="ECO:0000256" key="4">
    <source>
        <dbReference type="ARBA" id="ARBA00022892"/>
    </source>
</evidence>
<dbReference type="AlphaFoldDB" id="A0A0R3T7V1"/>
<dbReference type="OrthoDB" id="246406at2759"/>
<dbReference type="WBParaSite" id="HNAJ_0000313901-mRNA-1">
    <property type="protein sequence ID" value="HNAJ_0000313901-mRNA-1"/>
    <property type="gene ID" value="HNAJ_0000313901"/>
</dbReference>
<gene>
    <name evidence="11" type="ORF">HNAJ_LOCUS3138</name>
</gene>
<name>A0A0R3T7V1_RODNA</name>
<dbReference type="Gene3D" id="2.30.42.40">
    <property type="match status" value="1"/>
</dbReference>
<keyword evidence="12" id="KW-1185">Reference proteome</keyword>
<evidence type="ECO:0000256" key="1">
    <source>
        <dbReference type="ARBA" id="ARBA00004555"/>
    </source>
</evidence>